<feature type="domain" description="IclR-ED" evidence="7">
    <location>
        <begin position="70"/>
        <end position="215"/>
    </location>
</feature>
<dbReference type="SUPFAM" id="SSF55781">
    <property type="entry name" value="GAF domain-like"/>
    <property type="match status" value="1"/>
</dbReference>
<dbReference type="Gene3D" id="3.30.450.40">
    <property type="match status" value="1"/>
</dbReference>
<keyword evidence="3" id="KW-0804">Transcription</keyword>
<dbReference type="InterPro" id="IPR005471">
    <property type="entry name" value="Tscrpt_reg_IclR_N"/>
</dbReference>
<dbReference type="PANTHER" id="PTHR30136">
    <property type="entry name" value="HELIX-TURN-HELIX TRANSCRIPTIONAL REGULATOR, ICLR FAMILY"/>
    <property type="match status" value="1"/>
</dbReference>
<comment type="function">
    <text evidence="4">May be an activator protein for the gylABX operon.</text>
</comment>
<evidence type="ECO:0000256" key="2">
    <source>
        <dbReference type="ARBA" id="ARBA00023125"/>
    </source>
</evidence>
<evidence type="ECO:0000256" key="4">
    <source>
        <dbReference type="ARBA" id="ARBA00058938"/>
    </source>
</evidence>
<feature type="domain" description="HTH iclR-type" evidence="6">
    <location>
        <begin position="7"/>
        <end position="69"/>
    </location>
</feature>
<evidence type="ECO:0000313" key="8">
    <source>
        <dbReference type="EMBL" id="KPV50293.1"/>
    </source>
</evidence>
<dbReference type="InterPro" id="IPR014757">
    <property type="entry name" value="Tscrpt_reg_IclR_C"/>
</dbReference>
<dbReference type="GO" id="GO:0045892">
    <property type="term" value="P:negative regulation of DNA-templated transcription"/>
    <property type="evidence" value="ECO:0007669"/>
    <property type="project" value="TreeGrafter"/>
</dbReference>
<dbReference type="GO" id="GO:0003677">
    <property type="term" value="F:DNA binding"/>
    <property type="evidence" value="ECO:0007669"/>
    <property type="project" value="UniProtKB-KW"/>
</dbReference>
<dbReference type="Pfam" id="PF09339">
    <property type="entry name" value="HTH_IclR"/>
    <property type="match status" value="1"/>
</dbReference>
<dbReference type="Proteomes" id="UP000050509">
    <property type="component" value="Unassembled WGS sequence"/>
</dbReference>
<reference evidence="8 9" key="1">
    <citation type="submission" date="2015-09" db="EMBL/GenBank/DDBJ databases">
        <title>Draft genome sequence of Kouleothrix aurantiaca JCM 19913.</title>
        <authorList>
            <person name="Hemp J."/>
        </authorList>
    </citation>
    <scope>NUCLEOTIDE SEQUENCE [LARGE SCALE GENOMIC DNA]</scope>
    <source>
        <strain evidence="8 9">COM-B</strain>
    </source>
</reference>
<dbReference type="EMBL" id="LJCR01001473">
    <property type="protein sequence ID" value="KPV50293.1"/>
    <property type="molecule type" value="Genomic_DNA"/>
</dbReference>
<name>A0A0N8PRL9_9CHLR</name>
<dbReference type="Pfam" id="PF01614">
    <property type="entry name" value="IclR_C"/>
    <property type="match status" value="1"/>
</dbReference>
<dbReference type="AlphaFoldDB" id="A0A0N8PRL9"/>
<feature type="non-terminal residue" evidence="8">
    <location>
        <position position="215"/>
    </location>
</feature>
<dbReference type="PROSITE" id="PS51078">
    <property type="entry name" value="ICLR_ED"/>
    <property type="match status" value="1"/>
</dbReference>
<dbReference type="InterPro" id="IPR036390">
    <property type="entry name" value="WH_DNA-bd_sf"/>
</dbReference>
<evidence type="ECO:0000256" key="1">
    <source>
        <dbReference type="ARBA" id="ARBA00023015"/>
    </source>
</evidence>
<keyword evidence="9" id="KW-1185">Reference proteome</keyword>
<dbReference type="InterPro" id="IPR036388">
    <property type="entry name" value="WH-like_DNA-bd_sf"/>
</dbReference>
<proteinExistence type="predicted"/>
<evidence type="ECO:0000259" key="6">
    <source>
        <dbReference type="PROSITE" id="PS51077"/>
    </source>
</evidence>
<organism evidence="8 9">
    <name type="scientific">Kouleothrix aurantiaca</name>
    <dbReference type="NCBI Taxonomy" id="186479"/>
    <lineage>
        <taxon>Bacteria</taxon>
        <taxon>Bacillati</taxon>
        <taxon>Chloroflexota</taxon>
        <taxon>Chloroflexia</taxon>
        <taxon>Chloroflexales</taxon>
        <taxon>Roseiflexineae</taxon>
        <taxon>Roseiflexaceae</taxon>
        <taxon>Kouleothrix</taxon>
    </lineage>
</organism>
<gene>
    <name evidence="8" type="ORF">SE17_27780</name>
</gene>
<protein>
    <recommendedName>
        <fullName evidence="5">Glycerol operon regulatory protein</fullName>
    </recommendedName>
</protein>
<dbReference type="PANTHER" id="PTHR30136:SF24">
    <property type="entry name" value="HTH-TYPE TRANSCRIPTIONAL REPRESSOR ALLR"/>
    <property type="match status" value="1"/>
</dbReference>
<dbReference type="GO" id="GO:0003700">
    <property type="term" value="F:DNA-binding transcription factor activity"/>
    <property type="evidence" value="ECO:0007669"/>
    <property type="project" value="TreeGrafter"/>
</dbReference>
<accession>A0A0N8PRL9</accession>
<dbReference type="FunFam" id="1.10.10.10:FF:000056">
    <property type="entry name" value="IclR family transcriptional regulator"/>
    <property type="match status" value="1"/>
</dbReference>
<dbReference type="SMART" id="SM00346">
    <property type="entry name" value="HTH_ICLR"/>
    <property type="match status" value="1"/>
</dbReference>
<dbReference type="SUPFAM" id="SSF46785">
    <property type="entry name" value="Winged helix' DNA-binding domain"/>
    <property type="match status" value="1"/>
</dbReference>
<evidence type="ECO:0000259" key="7">
    <source>
        <dbReference type="PROSITE" id="PS51078"/>
    </source>
</evidence>
<evidence type="ECO:0000313" key="9">
    <source>
        <dbReference type="Proteomes" id="UP000050509"/>
    </source>
</evidence>
<keyword evidence="2" id="KW-0238">DNA-binding</keyword>
<dbReference type="InterPro" id="IPR050707">
    <property type="entry name" value="HTH_MetabolicPath_Reg"/>
</dbReference>
<dbReference type="Gene3D" id="1.10.10.10">
    <property type="entry name" value="Winged helix-like DNA-binding domain superfamily/Winged helix DNA-binding domain"/>
    <property type="match status" value="1"/>
</dbReference>
<dbReference type="InterPro" id="IPR029016">
    <property type="entry name" value="GAF-like_dom_sf"/>
</dbReference>
<keyword evidence="1" id="KW-0805">Transcription regulation</keyword>
<dbReference type="PROSITE" id="PS51077">
    <property type="entry name" value="HTH_ICLR"/>
    <property type="match status" value="1"/>
</dbReference>
<evidence type="ECO:0000256" key="5">
    <source>
        <dbReference type="ARBA" id="ARBA00070406"/>
    </source>
</evidence>
<evidence type="ECO:0000256" key="3">
    <source>
        <dbReference type="ARBA" id="ARBA00023163"/>
    </source>
</evidence>
<sequence length="215" mass="23252">MAAESNVKSASRVLDIFEALSASPRGLSFTALQRALGIPKSSLHALLDVLVARGYLELDAARRVYTVGIRLWERSQAYQRHHDLVKEALPAMETIVGAINETVQLATLDGLENVYLAKVDSSHPLRLQSEVGMRLPAYATGLGKALLAEMDANLLATLLRDQALVPFTPHTFTDTNALLAELARTHARGFAIDNQEFTPGLCCVAVPIADHRGAA</sequence>
<comment type="caution">
    <text evidence="8">The sequence shown here is derived from an EMBL/GenBank/DDBJ whole genome shotgun (WGS) entry which is preliminary data.</text>
</comment>